<feature type="domain" description="YobI-like P-loop NTPase" evidence="2">
    <location>
        <begin position="44"/>
        <end position="426"/>
    </location>
</feature>
<dbReference type="KEGG" id="amur:ADH66_03075"/>
<dbReference type="EMBL" id="CP065321">
    <property type="protein sequence ID" value="QQR29017.1"/>
    <property type="molecule type" value="Genomic_DNA"/>
</dbReference>
<evidence type="ECO:0000259" key="2">
    <source>
        <dbReference type="Pfam" id="PF20693"/>
    </source>
</evidence>
<dbReference type="InterPro" id="IPR027417">
    <property type="entry name" value="P-loop_NTPase"/>
</dbReference>
<evidence type="ECO:0000313" key="5">
    <source>
        <dbReference type="Proteomes" id="UP000196710"/>
    </source>
</evidence>
<feature type="transmembrane region" description="Helical" evidence="1">
    <location>
        <begin position="197"/>
        <end position="218"/>
    </location>
</feature>
<dbReference type="InterPro" id="IPR048428">
    <property type="entry name" value="YobI-NTPase"/>
</dbReference>
<evidence type="ECO:0000313" key="3">
    <source>
        <dbReference type="EMBL" id="ASB39724.1"/>
    </source>
</evidence>
<keyword evidence="1" id="KW-1133">Transmembrane helix</keyword>
<keyword evidence="5" id="KW-1185">Reference proteome</keyword>
<feature type="transmembrane region" description="Helical" evidence="1">
    <location>
        <begin position="153"/>
        <end position="173"/>
    </location>
</feature>
<evidence type="ECO:0000256" key="1">
    <source>
        <dbReference type="SAM" id="Phobius"/>
    </source>
</evidence>
<protein>
    <recommendedName>
        <fullName evidence="2">YobI-like P-loop NTPase domain-containing protein</fullName>
    </recommendedName>
</protein>
<dbReference type="Proteomes" id="UP000596035">
    <property type="component" value="Chromosome"/>
</dbReference>
<name>A0A1Z2XMQ3_9FIRM</name>
<dbReference type="RefSeq" id="WP_066535815.1">
    <property type="nucleotide sequence ID" value="NZ_CP021422.1"/>
</dbReference>
<evidence type="ECO:0000313" key="4">
    <source>
        <dbReference type="EMBL" id="QQR29017.1"/>
    </source>
</evidence>
<gene>
    <name evidence="3" type="ORF">ADH66_03075</name>
    <name evidence="4" type="ORF">I5Q82_13125</name>
</gene>
<keyword evidence="1" id="KW-0472">Membrane</keyword>
<proteinExistence type="predicted"/>
<dbReference type="AlphaFoldDB" id="A0A1Z2XMQ3"/>
<dbReference type="SUPFAM" id="SSF52540">
    <property type="entry name" value="P-loop containing nucleoside triphosphate hydrolases"/>
    <property type="match status" value="1"/>
</dbReference>
<dbReference type="Pfam" id="PF20693">
    <property type="entry name" value="YobI-ATPase"/>
    <property type="match status" value="1"/>
</dbReference>
<sequence>MIKYIRNLHRSANAFYEKRLNLHQPIIGYRDLLPVDDIQNGDEYLNALSWAFKNKRVKNIALAGPYGAGKSSIIESFLKKHWRIRRRSLRISMASFEINSEICNSTEQDDKKHKTPIEKEEIEHGILKQLFYKVGYGKIPQSRYRKLHKISALWTWVKLVFITLLAIPFVYAFKTEFLTEIKESVVSAGESLNLSEVWAIGIFIMLTAAVLGIISYAYKSLLSRYTIRKVSLPSDTVVEGGGEGDESVFSKYLDEIFYFFEVTRYQYVFFEDLDRLDDPSIFVHLRELNTLLNNYDIIHSKLVFVYAVKDDIFSDEDRTKFFDFIIPVVPIINSTNSGEVFTAMLERARQSGTEHCISQEFILDVSPYISDMRVLQNIYNEFLVYKGTIKAGQELELDDEKMMALIVFKNLYPSEFADLQKEKGVVKRAFEDKRSFIATRQKTAQDEIDRLSTLIEEAKADTLHRTKELKAAFLCEITGWKGTAYCIRLDYSTDVYASEIFTGAFDFLSLARKEIYGIRMMDLNGNNRNASCDNFLELCQIYSRRAERIELVEGKEKRKRIEEIAQLKNQQQNIRYKTMRELLTEFKVDAVLSENVMNNKLLSFMLRRGYLDEDYATYINYFKGTSITKSDMNFILAVKNLEMTEFEYPISKTPQVIQRLQPYEFRQKSIYNYALLEELLGTEGESEKRDLFIEQLSDEDERSWAFIDGFIDVTKNLELFITLLAEAWPRMWLYISNRATLSYERKSHYLLVLVRFIDIDSLVAMNRESSLSHFIEENEDSLQRLASVDADKVYSVINWLDLRFDNAIIEKVPREVVDAIIEESRYGINLTMLKRIVKFLNPDLVAGVENRPYSTLNELECDSILQNVRNHIPEFVNEIVAQGSMDDLEDDVADLLERTIDNAMLYDIVLSHETVCFEDILSCCGNLVSDKRDAVQMLWSALLKEDKIYLSWKNIYEYWEQFKFDKVLLEYIENNSDKLKGQSTDFLDDDFIGDFIASEVDDRAFGELLPELRMQDFNVPLSSLSEHRVLKLIYLKFIPFTVPQYDEMQDCCPNLCEPFILWNQRAFRELINDVSLTSQLIENLVLSKDSENETKIEIINTYGAESMTQRIAEYLCAARFDISQEIFDAAWNMLDIHKQEKLMFMYLAMLDDKSLASCFSDLGGDYADFVDRISRHKVELKCSDNNRRLVQRLKEVDYITSYSEGKSAKKGKDIDQDCKVIQCWIKAEE</sequence>
<dbReference type="Proteomes" id="UP000196710">
    <property type="component" value="Chromosome"/>
</dbReference>
<accession>A0A1Z2XMQ3</accession>
<reference evidence="5" key="2">
    <citation type="submission" date="2017-05" db="EMBL/GenBank/DDBJ databases">
        <title>Improved OligoMM genomes.</title>
        <authorList>
            <person name="Garzetti D."/>
        </authorList>
    </citation>
    <scope>NUCLEOTIDE SEQUENCE [LARGE SCALE GENOMIC DNA]</scope>
    <source>
        <strain evidence="5">KB18</strain>
    </source>
</reference>
<organism evidence="4 6">
    <name type="scientific">Acutalibacter muris</name>
    <dbReference type="NCBI Taxonomy" id="1796620"/>
    <lineage>
        <taxon>Bacteria</taxon>
        <taxon>Bacillati</taxon>
        <taxon>Bacillota</taxon>
        <taxon>Clostridia</taxon>
        <taxon>Eubacteriales</taxon>
        <taxon>Acutalibacteraceae</taxon>
        <taxon>Acutalibacter</taxon>
    </lineage>
</organism>
<dbReference type="EMBL" id="CP021422">
    <property type="protein sequence ID" value="ASB39724.1"/>
    <property type="molecule type" value="Genomic_DNA"/>
</dbReference>
<evidence type="ECO:0000313" key="6">
    <source>
        <dbReference type="Proteomes" id="UP000596035"/>
    </source>
</evidence>
<reference evidence="4 6" key="3">
    <citation type="submission" date="2020-11" db="EMBL/GenBank/DDBJ databases">
        <title>Closed and high quality bacterial genomes of the OMM12 community.</title>
        <authorList>
            <person name="Marbouty M."/>
            <person name="Lamy-Besnier Q."/>
            <person name="Debarbieux L."/>
            <person name="Koszul R."/>
        </authorList>
    </citation>
    <scope>NUCLEOTIDE SEQUENCE [LARGE SCALE GENOMIC DNA]</scope>
    <source>
        <strain evidence="4 6">KB18</strain>
    </source>
</reference>
<reference evidence="3" key="1">
    <citation type="journal article" date="2017" name="Genome Announc.">
        <title>High-Quality Whole-Genome Sequences of the Oligo-Mouse-Microbiota Bacterial Community.</title>
        <authorList>
            <person name="Garzetti D."/>
            <person name="Brugiroux S."/>
            <person name="Bunk B."/>
            <person name="Pukall R."/>
            <person name="McCoy K.D."/>
            <person name="Macpherson A.J."/>
            <person name="Stecher B."/>
        </authorList>
    </citation>
    <scope>NUCLEOTIDE SEQUENCE</scope>
    <source>
        <strain evidence="3">KB18</strain>
    </source>
</reference>
<keyword evidence="1" id="KW-0812">Transmembrane</keyword>